<keyword evidence="3" id="KW-1185">Reference proteome</keyword>
<feature type="transmembrane region" description="Helical" evidence="1">
    <location>
        <begin position="21"/>
        <end position="39"/>
    </location>
</feature>
<name>A0A9J6QW63_9FIRM</name>
<dbReference type="Proteomes" id="UP001065549">
    <property type="component" value="Unassembled WGS sequence"/>
</dbReference>
<evidence type="ECO:0000256" key="1">
    <source>
        <dbReference type="SAM" id="Phobius"/>
    </source>
</evidence>
<keyword evidence="1" id="KW-1133">Transmembrane helix</keyword>
<protein>
    <submittedName>
        <fullName evidence="2">Uncharacterized protein</fullName>
    </submittedName>
</protein>
<organism evidence="2 3">
    <name type="scientific">Hominibacterium faecale</name>
    <dbReference type="NCBI Taxonomy" id="2839743"/>
    <lineage>
        <taxon>Bacteria</taxon>
        <taxon>Bacillati</taxon>
        <taxon>Bacillota</taxon>
        <taxon>Clostridia</taxon>
        <taxon>Peptostreptococcales</taxon>
        <taxon>Anaerovoracaceae</taxon>
        <taxon>Hominibacterium</taxon>
    </lineage>
</organism>
<proteinExistence type="predicted"/>
<gene>
    <name evidence="2" type="ORF">OBO34_11140</name>
</gene>
<dbReference type="RefSeq" id="WP_269478522.1">
    <property type="nucleotide sequence ID" value="NZ_JAOSHN010000004.1"/>
</dbReference>
<sequence>MKNRIDINWEWITETAKARKSGFLLFLAGIVFLIILLFWDDRTILQVEEPASGPAPETQQEITTANQEQAGKNTKTTCWFWQGDESGVPSKEYLTLCEDQTYVLTIELQGRDPAEVTGKYQQKDRKLRLWRGHKQISGTISKTQVILEEKTYEKTQCGHI</sequence>
<evidence type="ECO:0000313" key="3">
    <source>
        <dbReference type="Proteomes" id="UP001065549"/>
    </source>
</evidence>
<evidence type="ECO:0000313" key="2">
    <source>
        <dbReference type="EMBL" id="MCU7378910.1"/>
    </source>
</evidence>
<reference evidence="2" key="1">
    <citation type="submission" date="2022-09" db="EMBL/GenBank/DDBJ databases">
        <title>Culturomic study of gut microbiota in children with autism spectrum disorder.</title>
        <authorList>
            <person name="Efimov B.A."/>
            <person name="Chaplin A.V."/>
            <person name="Sokolova S.R."/>
            <person name="Pikina A.P."/>
            <person name="Korzhanova M."/>
            <person name="Belova V."/>
            <person name="Korostin D."/>
        </authorList>
    </citation>
    <scope>NUCLEOTIDE SEQUENCE</scope>
    <source>
        <strain evidence="2">ASD5510</strain>
    </source>
</reference>
<keyword evidence="1" id="KW-0472">Membrane</keyword>
<comment type="caution">
    <text evidence="2">The sequence shown here is derived from an EMBL/GenBank/DDBJ whole genome shotgun (WGS) entry which is preliminary data.</text>
</comment>
<dbReference type="AlphaFoldDB" id="A0A9J6QW63"/>
<keyword evidence="1" id="KW-0812">Transmembrane</keyword>
<accession>A0A9J6QW63</accession>
<dbReference type="EMBL" id="JAOSHN010000004">
    <property type="protein sequence ID" value="MCU7378910.1"/>
    <property type="molecule type" value="Genomic_DNA"/>
</dbReference>